<evidence type="ECO:0000313" key="4">
    <source>
        <dbReference type="WBParaSite" id="ACOC_0001213601-mRNA-1"/>
    </source>
</evidence>
<dbReference type="OMA" id="PHFFETI"/>
<feature type="compositionally biased region" description="Polar residues" evidence="1">
    <location>
        <begin position="199"/>
        <end position="209"/>
    </location>
</feature>
<protein>
    <submittedName>
        <fullName evidence="4">Synaptojanin-1</fullName>
    </submittedName>
</protein>
<feature type="compositionally biased region" description="Basic and acidic residues" evidence="1">
    <location>
        <begin position="60"/>
        <end position="70"/>
    </location>
</feature>
<feature type="compositionally biased region" description="Low complexity" evidence="1">
    <location>
        <begin position="178"/>
        <end position="187"/>
    </location>
</feature>
<sequence length="358" mass="38658">MPSSGFWFISNLDINDFDIFVDDTSDKEFFESINPKSDFNNDGDALETYLYEKSLKVQPKEADRIPDVKPKRSLHVLKSPGIKPPKSNHYSTSHHHAGTSCSTQSSTAPSTPRPDGEGSRPTLLTPPEDGAHFSLIDITPGQHPKFFGDVPRRTYNIGQLQPPPLIPRKAQKSAIATSPLGAPSASLPAPPLHPRRTLPMNSSPSNRSPKTPVRASDHAPSAFVFPTIEAQNSPPPALPPRVTGLATSTTASATMSNNEQLRVLPDRAFGESSSPTVCLSVPLPPALPPRRGTAAQQTPPPLPPKMYFDRLSRTTGSPSLQRTSVSPLSPDTPPPLPPKTYKIRKQNDSPTTLTTPSC</sequence>
<name>A0A158PM39_ANGCS</name>
<gene>
    <name evidence="2" type="ORF">ACOC_LOCUS12137</name>
</gene>
<organism evidence="4">
    <name type="scientific">Angiostrongylus costaricensis</name>
    <name type="common">Nematode worm</name>
    <dbReference type="NCBI Taxonomy" id="334426"/>
    <lineage>
        <taxon>Eukaryota</taxon>
        <taxon>Metazoa</taxon>
        <taxon>Ecdysozoa</taxon>
        <taxon>Nematoda</taxon>
        <taxon>Chromadorea</taxon>
        <taxon>Rhabditida</taxon>
        <taxon>Rhabditina</taxon>
        <taxon>Rhabditomorpha</taxon>
        <taxon>Strongyloidea</taxon>
        <taxon>Metastrongylidae</taxon>
        <taxon>Angiostrongylus</taxon>
    </lineage>
</organism>
<feature type="compositionally biased region" description="Polar residues" evidence="1">
    <location>
        <begin position="348"/>
        <end position="358"/>
    </location>
</feature>
<dbReference type="AlphaFoldDB" id="A0A158PM39"/>
<feature type="compositionally biased region" description="Polar residues" evidence="1">
    <location>
        <begin position="99"/>
        <end position="110"/>
    </location>
</feature>
<dbReference type="OrthoDB" id="5877569at2759"/>
<evidence type="ECO:0000313" key="3">
    <source>
        <dbReference type="Proteomes" id="UP000267027"/>
    </source>
</evidence>
<keyword evidence="3" id="KW-1185">Reference proteome</keyword>
<proteinExistence type="predicted"/>
<dbReference type="InterPro" id="IPR036964">
    <property type="entry name" value="RASGEF_cat_dom_sf"/>
</dbReference>
<dbReference type="GO" id="GO:0007264">
    <property type="term" value="P:small GTPase-mediated signal transduction"/>
    <property type="evidence" value="ECO:0007669"/>
    <property type="project" value="InterPro"/>
</dbReference>
<dbReference type="STRING" id="334426.A0A158PM39"/>
<feature type="region of interest" description="Disordered" evidence="1">
    <location>
        <begin position="60"/>
        <end position="218"/>
    </location>
</feature>
<evidence type="ECO:0000256" key="1">
    <source>
        <dbReference type="SAM" id="MobiDB-lite"/>
    </source>
</evidence>
<dbReference type="Gene3D" id="1.10.840.10">
    <property type="entry name" value="Ras guanine-nucleotide exchange factors catalytic domain"/>
    <property type="match status" value="1"/>
</dbReference>
<dbReference type="GO" id="GO:0005085">
    <property type="term" value="F:guanyl-nucleotide exchange factor activity"/>
    <property type="evidence" value="ECO:0007669"/>
    <property type="project" value="InterPro"/>
</dbReference>
<reference evidence="2 3" key="2">
    <citation type="submission" date="2018-11" db="EMBL/GenBank/DDBJ databases">
        <authorList>
            <consortium name="Pathogen Informatics"/>
        </authorList>
    </citation>
    <scope>NUCLEOTIDE SEQUENCE [LARGE SCALE GENOMIC DNA]</scope>
    <source>
        <strain evidence="2 3">Costa Rica</strain>
    </source>
</reference>
<feature type="region of interest" description="Disordered" evidence="1">
    <location>
        <begin position="280"/>
        <end position="358"/>
    </location>
</feature>
<dbReference type="EMBL" id="UYYA01004907">
    <property type="protein sequence ID" value="VDM63722.1"/>
    <property type="molecule type" value="Genomic_DNA"/>
</dbReference>
<dbReference type="Proteomes" id="UP000267027">
    <property type="component" value="Unassembled WGS sequence"/>
</dbReference>
<evidence type="ECO:0000313" key="2">
    <source>
        <dbReference type="EMBL" id="VDM63722.1"/>
    </source>
</evidence>
<accession>A0A158PM39</accession>
<reference evidence="4" key="1">
    <citation type="submission" date="2016-04" db="UniProtKB">
        <authorList>
            <consortium name="WormBaseParasite"/>
        </authorList>
    </citation>
    <scope>IDENTIFICATION</scope>
</reference>
<feature type="compositionally biased region" description="Polar residues" evidence="1">
    <location>
        <begin position="313"/>
        <end position="325"/>
    </location>
</feature>
<dbReference type="WBParaSite" id="ACOC_0001213601-mRNA-1">
    <property type="protein sequence ID" value="ACOC_0001213601-mRNA-1"/>
    <property type="gene ID" value="ACOC_0001213601"/>
</dbReference>